<sequence>MIQLTSSDSCDVKVKSIESQNGSKKRINITPWYPVHDCLLILINIHCHLFLISFINSNWNSHCMIDTFILS</sequence>
<organism evidence="1 2">
    <name type="scientific">Cavenderia fasciculata</name>
    <name type="common">Slime mold</name>
    <name type="synonym">Dictyostelium fasciculatum</name>
    <dbReference type="NCBI Taxonomy" id="261658"/>
    <lineage>
        <taxon>Eukaryota</taxon>
        <taxon>Amoebozoa</taxon>
        <taxon>Evosea</taxon>
        <taxon>Eumycetozoa</taxon>
        <taxon>Dictyostelia</taxon>
        <taxon>Acytosteliales</taxon>
        <taxon>Cavenderiaceae</taxon>
        <taxon>Cavenderia</taxon>
    </lineage>
</organism>
<protein>
    <submittedName>
        <fullName evidence="1">Uncharacterized protein</fullName>
    </submittedName>
</protein>
<gene>
    <name evidence="1" type="ORF">DFA_01551</name>
</gene>
<dbReference type="EMBL" id="GL883010">
    <property type="protein sequence ID" value="EGG21665.1"/>
    <property type="molecule type" value="Genomic_DNA"/>
</dbReference>
<accession>F4PTE3</accession>
<dbReference type="KEGG" id="dfa:DFA_01551"/>
<evidence type="ECO:0000313" key="2">
    <source>
        <dbReference type="Proteomes" id="UP000007797"/>
    </source>
</evidence>
<dbReference type="AlphaFoldDB" id="F4PTE3"/>
<keyword evidence="2" id="KW-1185">Reference proteome</keyword>
<proteinExistence type="predicted"/>
<dbReference type="RefSeq" id="XP_004359515.1">
    <property type="nucleotide sequence ID" value="XM_004359458.1"/>
</dbReference>
<reference evidence="2" key="1">
    <citation type="journal article" date="2011" name="Genome Res.">
        <title>Phylogeny-wide analysis of social amoeba genomes highlights ancient origins for complex intercellular communication.</title>
        <authorList>
            <person name="Heidel A.J."/>
            <person name="Lawal H.M."/>
            <person name="Felder M."/>
            <person name="Schilde C."/>
            <person name="Helps N.R."/>
            <person name="Tunggal B."/>
            <person name="Rivero F."/>
            <person name="John U."/>
            <person name="Schleicher M."/>
            <person name="Eichinger L."/>
            <person name="Platzer M."/>
            <person name="Noegel A.A."/>
            <person name="Schaap P."/>
            <person name="Gloeckner G."/>
        </authorList>
    </citation>
    <scope>NUCLEOTIDE SEQUENCE [LARGE SCALE GENOMIC DNA]</scope>
    <source>
        <strain evidence="2">SH3</strain>
    </source>
</reference>
<name>F4PTE3_CACFS</name>
<dbReference type="Proteomes" id="UP000007797">
    <property type="component" value="Unassembled WGS sequence"/>
</dbReference>
<dbReference type="GeneID" id="14873990"/>
<evidence type="ECO:0000313" key="1">
    <source>
        <dbReference type="EMBL" id="EGG21665.1"/>
    </source>
</evidence>